<evidence type="ECO:0000256" key="4">
    <source>
        <dbReference type="ARBA" id="ARBA00023027"/>
    </source>
</evidence>
<evidence type="ECO:0000259" key="10">
    <source>
        <dbReference type="Pfam" id="PF00171"/>
    </source>
</evidence>
<comment type="similarity">
    <text evidence="7 8">In the C-terminal section; belongs to the iron-containing alcohol dehydrogenase family.</text>
</comment>
<evidence type="ECO:0000256" key="1">
    <source>
        <dbReference type="ARBA" id="ARBA00001954"/>
    </source>
</evidence>
<dbReference type="GO" id="GO:0008774">
    <property type="term" value="F:acetaldehyde dehydrogenase (acetylating) activity"/>
    <property type="evidence" value="ECO:0007669"/>
    <property type="project" value="UniProtKB-UniRule"/>
</dbReference>
<dbReference type="PANTHER" id="PTHR11496">
    <property type="entry name" value="ALCOHOL DEHYDROGENASE"/>
    <property type="match status" value="1"/>
</dbReference>
<dbReference type="InterPro" id="IPR056798">
    <property type="entry name" value="ADH_Fe_C"/>
</dbReference>
<evidence type="ECO:0000256" key="8">
    <source>
        <dbReference type="PIRNR" id="PIRNR000111"/>
    </source>
</evidence>
<protein>
    <recommendedName>
        <fullName evidence="8">Aldehyde-alcohol dehydrogenase</fullName>
    </recommendedName>
</protein>
<dbReference type="SUPFAM" id="SSF56796">
    <property type="entry name" value="Dehydroquinate synthase-like"/>
    <property type="match status" value="1"/>
</dbReference>
<name>A0A2A9EXW0_9MICO</name>
<sequence>MAARTARPSARTTTEPTVTEPAAVATATPAEAPAEPAAQAPAEGPEAAVDALVQRGLKALAQYSSLTQEDVDHIVAKASVAALHEHGNLAQLAVEETGRGLFEDKATKNMFACEHVAHSMAGLKTVGVIGRDELRGIVEIAEPVGVVAGVTPVTNPTSTAIFKSLVALKTRNPIVFAFHPSAQRCSVAAARIVRDAAVAAGAPEDCIQWIEQPSLAATSALMHHDGVSLILATGGNAMVRAAYSAGKPALGVGAGNVPAYVTRTAKLGRAINDVVLSKGFDNGVVCASEQAVILDDEIYDEALGEFRRLHAHLATPEQKALLEEYLFGVTAQGASCAEARLNAAAVGRSAHWIAAQAGFDVPEDTTVLLAEIDGVGPAEPLSREKLSPVLAVLRSRSTDEGVRLAEQMVEFDGLGHSAAIHTEDEALAERFGHAVKAVRVLWNQPSALGGIGDIYNALIPSLTLGCGSYGHNSVSDNVSAVNLINVKRVARRNTNMQWFKVPPKMYFEANAIRYLVDMPDVERVTVVTDRVMSQLGIVDKVLDVLQRRSNKVAVQIIDTVELEPSVGTVERGADLMRDHRPDTIIAIGGGSPMDAAKVMWLKYEHPEVAFSDLREKFFDVRKRAFQYPTLGEKAKLVCVPTSSGTGAEVTPFAVITDPETGFKYPLADYALTPSVAIVDPVLTATMPARLAADSGMDALTHATEAFVSVYANDFTDGLALHAIKLVFENLERSVTEGGEATEAREKMHNAATIAGMAFGNAFLGIVHAMSHTVGATFKLAHGRTNAIFLPHAIRYNGTVPGKVTGWPKAERYVAPERYQQIAQHLGLPAATPDEGVESYARAVEELTRRIGVESSFQAQGVAEHEYVGRLDDLAMRAYEDQCAPANPRLPMLQDMKDIMVAAYYGTTREVAAEARRTDEGYRSLGR</sequence>
<dbReference type="SUPFAM" id="SSF53720">
    <property type="entry name" value="ALDH-like"/>
    <property type="match status" value="1"/>
</dbReference>
<keyword evidence="5" id="KW-0511">Multifunctional enzyme</keyword>
<comment type="cofactor">
    <cofactor evidence="1">
        <name>Fe(2+)</name>
        <dbReference type="ChEBI" id="CHEBI:29033"/>
    </cofactor>
</comment>
<dbReference type="NCBIfam" id="NF010378">
    <property type="entry name" value="PRK13805.1"/>
    <property type="match status" value="1"/>
</dbReference>
<keyword evidence="14" id="KW-1185">Reference proteome</keyword>
<dbReference type="OrthoDB" id="323926at2"/>
<dbReference type="FunFam" id="3.40.50.1970:FF:000003">
    <property type="entry name" value="Alcohol dehydrogenase, iron-containing"/>
    <property type="match status" value="1"/>
</dbReference>
<dbReference type="EMBL" id="PDJJ01000001">
    <property type="protein sequence ID" value="PFG43894.1"/>
    <property type="molecule type" value="Genomic_DNA"/>
</dbReference>
<evidence type="ECO:0000259" key="12">
    <source>
        <dbReference type="Pfam" id="PF25137"/>
    </source>
</evidence>
<dbReference type="GO" id="GO:0006066">
    <property type="term" value="P:alcohol metabolic process"/>
    <property type="evidence" value="ECO:0007669"/>
    <property type="project" value="InterPro"/>
</dbReference>
<accession>A0A2A9EXW0</accession>
<dbReference type="GO" id="GO:0046872">
    <property type="term" value="F:metal ion binding"/>
    <property type="evidence" value="ECO:0007669"/>
    <property type="project" value="InterPro"/>
</dbReference>
<evidence type="ECO:0000256" key="3">
    <source>
        <dbReference type="ARBA" id="ARBA00023004"/>
    </source>
</evidence>
<dbReference type="InterPro" id="IPR016161">
    <property type="entry name" value="Ald_DH/histidinol_DH"/>
</dbReference>
<evidence type="ECO:0000256" key="2">
    <source>
        <dbReference type="ARBA" id="ARBA00023002"/>
    </source>
</evidence>
<dbReference type="InterPro" id="IPR034789">
    <property type="entry name" value="AAD_C"/>
</dbReference>
<comment type="caution">
    <text evidence="13">The sequence shown here is derived from an EMBL/GenBank/DDBJ whole genome shotgun (WGS) entry which is preliminary data.</text>
</comment>
<dbReference type="InterPro" id="IPR016163">
    <property type="entry name" value="Ald_DH_C"/>
</dbReference>
<dbReference type="Pfam" id="PF00171">
    <property type="entry name" value="Aldedh"/>
    <property type="match status" value="1"/>
</dbReference>
<dbReference type="CDD" id="cd07122">
    <property type="entry name" value="ALDH_F20_ACDH"/>
    <property type="match status" value="1"/>
</dbReference>
<dbReference type="InterPro" id="IPR018211">
    <property type="entry name" value="ADH_Fe_CS"/>
</dbReference>
<dbReference type="Gene3D" id="3.40.50.1970">
    <property type="match status" value="1"/>
</dbReference>
<evidence type="ECO:0000256" key="9">
    <source>
        <dbReference type="SAM" id="MobiDB-lite"/>
    </source>
</evidence>
<dbReference type="Gene3D" id="3.40.605.10">
    <property type="entry name" value="Aldehyde Dehydrogenase, Chain A, domain 1"/>
    <property type="match status" value="1"/>
</dbReference>
<feature type="domain" description="Alcohol dehydrogenase iron-type/glycerol dehydrogenase GldA" evidence="11">
    <location>
        <begin position="502"/>
        <end position="680"/>
    </location>
</feature>
<dbReference type="InterPro" id="IPR001670">
    <property type="entry name" value="ADH_Fe/GldA"/>
</dbReference>
<dbReference type="PROSITE" id="PS00913">
    <property type="entry name" value="ADH_IRON_1"/>
    <property type="match status" value="1"/>
</dbReference>
<reference evidence="13 14" key="1">
    <citation type="submission" date="2017-10" db="EMBL/GenBank/DDBJ databases">
        <title>Sequencing the genomes of 1000 actinobacteria strains.</title>
        <authorList>
            <person name="Klenk H.-P."/>
        </authorList>
    </citation>
    <scope>NUCLEOTIDE SEQUENCE [LARGE SCALE GENOMIC DNA]</scope>
    <source>
        <strain evidence="13 14">DSM 21863</strain>
    </source>
</reference>
<keyword evidence="4" id="KW-0520">NAD</keyword>
<keyword evidence="2 8" id="KW-0560">Oxidoreductase</keyword>
<proteinExistence type="inferred from homology"/>
<dbReference type="Proteomes" id="UP000224130">
    <property type="component" value="Unassembled WGS sequence"/>
</dbReference>
<dbReference type="Gene3D" id="3.40.309.10">
    <property type="entry name" value="Aldehyde Dehydrogenase, Chain A, domain 2"/>
    <property type="match status" value="1"/>
</dbReference>
<dbReference type="CDD" id="cd08178">
    <property type="entry name" value="AAD_C"/>
    <property type="match status" value="1"/>
</dbReference>
<comment type="similarity">
    <text evidence="6 8">In the N-terminal section; belongs to the aldehyde dehydrogenase family.</text>
</comment>
<keyword evidence="3" id="KW-0408">Iron</keyword>
<dbReference type="GO" id="GO:0015976">
    <property type="term" value="P:carbon utilization"/>
    <property type="evidence" value="ECO:0007669"/>
    <property type="project" value="InterPro"/>
</dbReference>
<evidence type="ECO:0000256" key="6">
    <source>
        <dbReference type="ARBA" id="ARBA00035641"/>
    </source>
</evidence>
<dbReference type="InterPro" id="IPR016162">
    <property type="entry name" value="Ald_DH_N"/>
</dbReference>
<gene>
    <name evidence="13" type="ORF">ATJ88_2610</name>
</gene>
<dbReference type="Pfam" id="PF00465">
    <property type="entry name" value="Fe-ADH"/>
    <property type="match status" value="1"/>
</dbReference>
<dbReference type="InterPro" id="IPR012079">
    <property type="entry name" value="Bifunc_Ald-ADH"/>
</dbReference>
<evidence type="ECO:0000256" key="7">
    <source>
        <dbReference type="ARBA" id="ARBA00035645"/>
    </source>
</evidence>
<dbReference type="GO" id="GO:0004022">
    <property type="term" value="F:alcohol dehydrogenase (NAD+) activity"/>
    <property type="evidence" value="ECO:0007669"/>
    <property type="project" value="UniProtKB-UniRule"/>
</dbReference>
<feature type="domain" description="Fe-containing alcohol dehydrogenase-like C-terminal" evidence="12">
    <location>
        <begin position="692"/>
        <end position="903"/>
    </location>
</feature>
<dbReference type="FunFam" id="1.20.1090.10:FF:000001">
    <property type="entry name" value="Aldehyde-alcohol dehydrogenase"/>
    <property type="match status" value="1"/>
</dbReference>
<evidence type="ECO:0000259" key="11">
    <source>
        <dbReference type="Pfam" id="PF00465"/>
    </source>
</evidence>
<dbReference type="PROSITE" id="PS00060">
    <property type="entry name" value="ADH_IRON_2"/>
    <property type="match status" value="1"/>
</dbReference>
<dbReference type="InterPro" id="IPR039697">
    <property type="entry name" value="Alcohol_dehydrogenase_Fe"/>
</dbReference>
<dbReference type="PANTHER" id="PTHR11496:SF83">
    <property type="entry name" value="HYDROXYACID-OXOACID TRANSHYDROGENASE, MITOCHONDRIAL"/>
    <property type="match status" value="1"/>
</dbReference>
<feature type="region of interest" description="Disordered" evidence="9">
    <location>
        <begin position="1"/>
        <end position="46"/>
    </location>
</feature>
<evidence type="ECO:0000313" key="14">
    <source>
        <dbReference type="Proteomes" id="UP000224130"/>
    </source>
</evidence>
<dbReference type="RefSeq" id="WP_098464188.1">
    <property type="nucleotide sequence ID" value="NZ_PDJJ01000001.1"/>
</dbReference>
<dbReference type="Gene3D" id="1.20.1090.10">
    <property type="entry name" value="Dehydroquinate synthase-like - alpha domain"/>
    <property type="match status" value="1"/>
</dbReference>
<dbReference type="PIRSF" id="PIRSF000111">
    <property type="entry name" value="ALDH_ADH"/>
    <property type="match status" value="1"/>
</dbReference>
<feature type="domain" description="Aldehyde dehydrogenase" evidence="10">
    <location>
        <begin position="35"/>
        <end position="446"/>
    </location>
</feature>
<dbReference type="InterPro" id="IPR015590">
    <property type="entry name" value="Aldehyde_DH_dom"/>
</dbReference>
<dbReference type="AlphaFoldDB" id="A0A2A9EXW0"/>
<evidence type="ECO:0000256" key="5">
    <source>
        <dbReference type="ARBA" id="ARBA00023268"/>
    </source>
</evidence>
<organism evidence="13 14">
    <name type="scientific">Isoptericola jiangsuensis</name>
    <dbReference type="NCBI Taxonomy" id="548579"/>
    <lineage>
        <taxon>Bacteria</taxon>
        <taxon>Bacillati</taxon>
        <taxon>Actinomycetota</taxon>
        <taxon>Actinomycetes</taxon>
        <taxon>Micrococcales</taxon>
        <taxon>Promicromonosporaceae</taxon>
        <taxon>Isoptericola</taxon>
    </lineage>
</organism>
<evidence type="ECO:0000313" key="13">
    <source>
        <dbReference type="EMBL" id="PFG43894.1"/>
    </source>
</evidence>
<dbReference type="Pfam" id="PF25137">
    <property type="entry name" value="ADH_Fe_C"/>
    <property type="match status" value="1"/>
</dbReference>